<dbReference type="NCBIfam" id="TIGR02215">
    <property type="entry name" value="phage_chp_gp8"/>
    <property type="match status" value="1"/>
</dbReference>
<evidence type="ECO:0000313" key="2">
    <source>
        <dbReference type="Proteomes" id="UP000285123"/>
    </source>
</evidence>
<evidence type="ECO:0000313" key="1">
    <source>
        <dbReference type="EMBL" id="ROO26691.1"/>
    </source>
</evidence>
<reference evidence="1 2" key="1">
    <citation type="submission" date="2013-10" db="EMBL/GenBank/DDBJ databases">
        <title>Salinisphaera halophila YIM 95161 Genome Sequencing.</title>
        <authorList>
            <person name="Lai Q."/>
            <person name="Li C."/>
            <person name="Shao Z."/>
        </authorList>
    </citation>
    <scope>NUCLEOTIDE SEQUENCE [LARGE SCALE GENOMIC DNA]</scope>
    <source>
        <strain evidence="1 2">YIM 95161</strain>
    </source>
</reference>
<dbReference type="InterPro" id="IPR021146">
    <property type="entry name" value="Phage_gp6-like_head-tail"/>
</dbReference>
<dbReference type="NCBIfam" id="TIGR01560">
    <property type="entry name" value="put_DNA_pack"/>
    <property type="match status" value="1"/>
</dbReference>
<dbReference type="CDD" id="cd08054">
    <property type="entry name" value="gp6"/>
    <property type="match status" value="1"/>
</dbReference>
<gene>
    <name evidence="1" type="ORF">SAHL_12255</name>
</gene>
<name>A0A423PMG3_9GAMM</name>
<dbReference type="InterPro" id="IPR006450">
    <property type="entry name" value="Phage_HK97_gp6-like"/>
</dbReference>
<dbReference type="Gene3D" id="1.10.3230.30">
    <property type="entry name" value="Phage gp6-like head-tail connector protein"/>
    <property type="match status" value="1"/>
</dbReference>
<sequence length="175" mass="19989">MLEITTPPQSEPLLLEEVKDHLRIDTDAHDTRLAALIQAARKQAERYLGRSIGRQTLALALDYFPDEIGLPRPPVVSVTEIEYTDPEGLQETLDPSLYRQSGARLAPLNHWPRTARFPGVVRVTYEAGVSMTPEPIRQAMLVMIERLFDRHVEQYDDTLARLSDMLLWPYRQVAV</sequence>
<proteinExistence type="predicted"/>
<organism evidence="1 2">
    <name type="scientific">Salinisphaera orenii YIM 95161</name>
    <dbReference type="NCBI Taxonomy" id="1051139"/>
    <lineage>
        <taxon>Bacteria</taxon>
        <taxon>Pseudomonadati</taxon>
        <taxon>Pseudomonadota</taxon>
        <taxon>Gammaproteobacteria</taxon>
        <taxon>Salinisphaerales</taxon>
        <taxon>Salinisphaeraceae</taxon>
        <taxon>Salinisphaera</taxon>
    </lineage>
</organism>
<dbReference type="EMBL" id="AYKF01000099">
    <property type="protein sequence ID" value="ROO26691.1"/>
    <property type="molecule type" value="Genomic_DNA"/>
</dbReference>
<protein>
    <recommendedName>
        <fullName evidence="3">Phage gp6-like head-tail connector protein</fullName>
    </recommendedName>
</protein>
<dbReference type="InterPro" id="IPR011738">
    <property type="entry name" value="Phage_CHP"/>
</dbReference>
<dbReference type="Proteomes" id="UP000285123">
    <property type="component" value="Unassembled WGS sequence"/>
</dbReference>
<dbReference type="Pfam" id="PF05135">
    <property type="entry name" value="Phage_connect_1"/>
    <property type="match status" value="1"/>
</dbReference>
<evidence type="ECO:0008006" key="3">
    <source>
        <dbReference type="Google" id="ProtNLM"/>
    </source>
</evidence>
<comment type="caution">
    <text evidence="1">The sequence shown here is derived from an EMBL/GenBank/DDBJ whole genome shotgun (WGS) entry which is preliminary data.</text>
</comment>
<accession>A0A423PMG3</accession>
<dbReference type="OrthoDB" id="8452319at2"/>
<dbReference type="RefSeq" id="WP_123591696.1">
    <property type="nucleotide sequence ID" value="NZ_AYKF01000099.1"/>
</dbReference>
<dbReference type="AlphaFoldDB" id="A0A423PMG3"/>